<name>A0AAP0P8E4_9MAGN</name>
<gene>
    <name evidence="1" type="ORF">Syun_014233</name>
</gene>
<dbReference type="Proteomes" id="UP001420932">
    <property type="component" value="Unassembled WGS sequence"/>
</dbReference>
<dbReference type="AlphaFoldDB" id="A0AAP0P8E4"/>
<evidence type="ECO:0000313" key="2">
    <source>
        <dbReference type="Proteomes" id="UP001420932"/>
    </source>
</evidence>
<keyword evidence="2" id="KW-1185">Reference proteome</keyword>
<dbReference type="EMBL" id="JBBNAF010000006">
    <property type="protein sequence ID" value="KAK9134903.1"/>
    <property type="molecule type" value="Genomic_DNA"/>
</dbReference>
<reference evidence="1 2" key="1">
    <citation type="submission" date="2024-01" db="EMBL/GenBank/DDBJ databases">
        <title>Genome assemblies of Stephania.</title>
        <authorList>
            <person name="Yang L."/>
        </authorList>
    </citation>
    <scope>NUCLEOTIDE SEQUENCE [LARGE SCALE GENOMIC DNA]</scope>
    <source>
        <strain evidence="1">YNDBR</strain>
        <tissue evidence="1">Leaf</tissue>
    </source>
</reference>
<proteinExistence type="predicted"/>
<sequence length="75" mass="8969">MALRQVEGEIVMNYRNIYYYLIQFFLGLIESDDDDAFYFGDEMRPDMAHHLVSTGARSLQEMYGLTSFMRRMIWV</sequence>
<accession>A0AAP0P8E4</accession>
<evidence type="ECO:0000313" key="1">
    <source>
        <dbReference type="EMBL" id="KAK9134903.1"/>
    </source>
</evidence>
<organism evidence="1 2">
    <name type="scientific">Stephania yunnanensis</name>
    <dbReference type="NCBI Taxonomy" id="152371"/>
    <lineage>
        <taxon>Eukaryota</taxon>
        <taxon>Viridiplantae</taxon>
        <taxon>Streptophyta</taxon>
        <taxon>Embryophyta</taxon>
        <taxon>Tracheophyta</taxon>
        <taxon>Spermatophyta</taxon>
        <taxon>Magnoliopsida</taxon>
        <taxon>Ranunculales</taxon>
        <taxon>Menispermaceae</taxon>
        <taxon>Menispermoideae</taxon>
        <taxon>Cissampelideae</taxon>
        <taxon>Stephania</taxon>
    </lineage>
</organism>
<comment type="caution">
    <text evidence="1">The sequence shown here is derived from an EMBL/GenBank/DDBJ whole genome shotgun (WGS) entry which is preliminary data.</text>
</comment>
<protein>
    <submittedName>
        <fullName evidence="1">Uncharacterized protein</fullName>
    </submittedName>
</protein>